<comment type="caution">
    <text evidence="2">The sequence shown here is derived from an EMBL/GenBank/DDBJ whole genome shotgun (WGS) entry which is preliminary data.</text>
</comment>
<dbReference type="OrthoDB" id="1550941at2"/>
<accession>A0A149U207</accession>
<evidence type="ECO:0000313" key="2">
    <source>
        <dbReference type="EMBL" id="KXV59329.1"/>
    </source>
</evidence>
<feature type="region of interest" description="Disordered" evidence="1">
    <location>
        <begin position="150"/>
        <end position="216"/>
    </location>
</feature>
<dbReference type="PATRIC" id="fig|446692.4.peg.1436"/>
<gene>
    <name evidence="2" type="ORF">AD948_09020</name>
</gene>
<sequence>MIGLVLLTLLGVGVRLLMMLTIQQRRERLNRQINERVKTLIAAYKTLGGSFTGDLSVSPLHLKDIKERNGDVPDIASLELSGSSERARRIRDAVESALSDIILLGTEEHVRLAVRAASELAQGRNVHTHDLVVALRDFIRKALDIERIPSDLELPRQGPSRPSGGSGGREKGAGSQDGGGKGGGGAGGMGGGGTGGTMGGGLSADGDADTSTSHHP</sequence>
<dbReference type="Proteomes" id="UP000075360">
    <property type="component" value="Unassembled WGS sequence"/>
</dbReference>
<dbReference type="EMBL" id="LHZU01000130">
    <property type="protein sequence ID" value="KXV59329.1"/>
    <property type="molecule type" value="Genomic_DNA"/>
</dbReference>
<feature type="compositionally biased region" description="Gly residues" evidence="1">
    <location>
        <begin position="175"/>
        <end position="203"/>
    </location>
</feature>
<protein>
    <submittedName>
        <fullName evidence="2">Uncharacterized protein</fullName>
    </submittedName>
</protein>
<reference evidence="2 3" key="1">
    <citation type="submission" date="2015-06" db="EMBL/GenBank/DDBJ databases">
        <title>Improved classification and identification of acetic acid bacteria using matrix-assisted laser desorption/ionization time-of-flight mass spectrometry; Gluconobacter nephelii and Gluconobacter uchimurae are later heterotypic synonyms of Gluconobacter japonicus and Gluconobacter oxydans, respectively.</title>
        <authorList>
            <person name="Li L."/>
            <person name="Cleenwerck I."/>
            <person name="De Vuyst L."/>
            <person name="Vandamme P."/>
        </authorList>
    </citation>
    <scope>NUCLEOTIDE SEQUENCE [LARGE SCALE GENOMIC DNA]</scope>
    <source>
        <strain evidence="2 3">LMG 23690</strain>
    </source>
</reference>
<proteinExistence type="predicted"/>
<organism evidence="2 3">
    <name type="scientific">Acetobacter senegalensis</name>
    <dbReference type="NCBI Taxonomy" id="446692"/>
    <lineage>
        <taxon>Bacteria</taxon>
        <taxon>Pseudomonadati</taxon>
        <taxon>Pseudomonadota</taxon>
        <taxon>Alphaproteobacteria</taxon>
        <taxon>Acetobacterales</taxon>
        <taxon>Acetobacteraceae</taxon>
        <taxon>Acetobacter</taxon>
    </lineage>
</organism>
<dbReference type="AlphaFoldDB" id="A0A149U207"/>
<evidence type="ECO:0000256" key="1">
    <source>
        <dbReference type="SAM" id="MobiDB-lite"/>
    </source>
</evidence>
<evidence type="ECO:0000313" key="3">
    <source>
        <dbReference type="Proteomes" id="UP000075360"/>
    </source>
</evidence>
<name>A0A149U207_9PROT</name>